<dbReference type="Proteomes" id="UP000004756">
    <property type="component" value="Unassembled WGS sequence"/>
</dbReference>
<name>C0CXP7_9FIRM</name>
<sequence>MDYTQIESNFISLCFAFFRVTIQIWIISQGGEPMIRYDRLWKTMEDKELTQYRLIKQHGFSAGQIGRLKKNMHVSTHTIDTLCTILQCGIDDIMEFCPDETSGWTGPLPVETEEPAADKPKAKKAAKGKTAGEKPEKAAKKADKPGKEKPDKDGGKPLKAEKEKAPKEKKSGKGDKAKKEKGDKKGKGGKKK</sequence>
<feature type="domain" description="HTH cro/C1-type" evidence="2">
    <location>
        <begin position="39"/>
        <end position="99"/>
    </location>
</feature>
<feature type="region of interest" description="Disordered" evidence="1">
    <location>
        <begin position="104"/>
        <end position="192"/>
    </location>
</feature>
<dbReference type="Pfam" id="PF13443">
    <property type="entry name" value="HTH_26"/>
    <property type="match status" value="1"/>
</dbReference>
<dbReference type="InterPro" id="IPR010982">
    <property type="entry name" value="Lambda_DNA-bd_dom_sf"/>
</dbReference>
<evidence type="ECO:0000313" key="3">
    <source>
        <dbReference type="EMBL" id="EEG56137.1"/>
    </source>
</evidence>
<gene>
    <name evidence="3" type="ORF">CLOSTASPAR_01772</name>
</gene>
<protein>
    <recommendedName>
        <fullName evidence="2">HTH cro/C1-type domain-containing protein</fullName>
    </recommendedName>
</protein>
<proteinExistence type="predicted"/>
<dbReference type="AlphaFoldDB" id="C0CXP7"/>
<keyword evidence="4" id="KW-1185">Reference proteome</keyword>
<evidence type="ECO:0000259" key="2">
    <source>
        <dbReference type="Pfam" id="PF13443"/>
    </source>
</evidence>
<evidence type="ECO:0000313" key="4">
    <source>
        <dbReference type="Proteomes" id="UP000004756"/>
    </source>
</evidence>
<reference evidence="3 4" key="2">
    <citation type="submission" date="2009-02" db="EMBL/GenBank/DDBJ databases">
        <title>Draft genome sequence of Clostridium asparagiforme (DSM 15981).</title>
        <authorList>
            <person name="Sudarsanam P."/>
            <person name="Ley R."/>
            <person name="Guruge J."/>
            <person name="Turnbaugh P.J."/>
            <person name="Mahowald M."/>
            <person name="Liep D."/>
            <person name="Gordon J."/>
        </authorList>
    </citation>
    <scope>NUCLEOTIDE SEQUENCE [LARGE SCALE GENOMIC DNA]</scope>
    <source>
        <strain evidence="3 4">DSM 15981</strain>
    </source>
</reference>
<dbReference type="SUPFAM" id="SSF47413">
    <property type="entry name" value="lambda repressor-like DNA-binding domains"/>
    <property type="match status" value="1"/>
</dbReference>
<dbReference type="HOGENOM" id="CLU_1412976_0_0_9"/>
<comment type="caution">
    <text evidence="3">The sequence shown here is derived from an EMBL/GenBank/DDBJ whole genome shotgun (WGS) entry which is preliminary data.</text>
</comment>
<dbReference type="EMBL" id="ACCJ01000092">
    <property type="protein sequence ID" value="EEG56137.1"/>
    <property type="molecule type" value="Genomic_DNA"/>
</dbReference>
<accession>C0CXP7</accession>
<dbReference type="GO" id="GO:0003677">
    <property type="term" value="F:DNA binding"/>
    <property type="evidence" value="ECO:0007669"/>
    <property type="project" value="InterPro"/>
</dbReference>
<reference evidence="3 4" key="1">
    <citation type="submission" date="2009-01" db="EMBL/GenBank/DDBJ databases">
        <authorList>
            <person name="Fulton L."/>
            <person name="Clifton S."/>
            <person name="Fulton B."/>
            <person name="Xu J."/>
            <person name="Minx P."/>
            <person name="Pepin K.H."/>
            <person name="Johnson M."/>
            <person name="Bhonagiri V."/>
            <person name="Nash W.E."/>
            <person name="Mardis E.R."/>
            <person name="Wilson R.K."/>
        </authorList>
    </citation>
    <scope>NUCLEOTIDE SEQUENCE [LARGE SCALE GENOMIC DNA]</scope>
    <source>
        <strain evidence="3 4">DSM 15981</strain>
    </source>
</reference>
<organism evidence="3 4">
    <name type="scientific">[Clostridium] asparagiforme DSM 15981</name>
    <dbReference type="NCBI Taxonomy" id="518636"/>
    <lineage>
        <taxon>Bacteria</taxon>
        <taxon>Bacillati</taxon>
        <taxon>Bacillota</taxon>
        <taxon>Clostridia</taxon>
        <taxon>Lachnospirales</taxon>
        <taxon>Lachnospiraceae</taxon>
        <taxon>Enterocloster</taxon>
    </lineage>
</organism>
<evidence type="ECO:0000256" key="1">
    <source>
        <dbReference type="SAM" id="MobiDB-lite"/>
    </source>
</evidence>
<feature type="compositionally biased region" description="Basic and acidic residues" evidence="1">
    <location>
        <begin position="130"/>
        <end position="186"/>
    </location>
</feature>
<dbReference type="InterPro" id="IPR001387">
    <property type="entry name" value="Cro/C1-type_HTH"/>
</dbReference>